<evidence type="ECO:0000313" key="3">
    <source>
        <dbReference type="EnsemblMetazoa" id="AEPI010371-PA"/>
    </source>
</evidence>
<dbReference type="Gene3D" id="3.40.50.1820">
    <property type="entry name" value="alpha/beta hydrolase"/>
    <property type="match status" value="1"/>
</dbReference>
<dbReference type="InterPro" id="IPR000734">
    <property type="entry name" value="TAG_lipase"/>
</dbReference>
<evidence type="ECO:0000256" key="2">
    <source>
        <dbReference type="SAM" id="SignalP"/>
    </source>
</evidence>
<dbReference type="STRING" id="199890.A0A182PTT5"/>
<dbReference type="VEuPathDB" id="VectorBase:AEPI010371"/>
<evidence type="ECO:0000256" key="1">
    <source>
        <dbReference type="SAM" id="MobiDB-lite"/>
    </source>
</evidence>
<dbReference type="GO" id="GO:0017171">
    <property type="term" value="F:serine hydrolase activity"/>
    <property type="evidence" value="ECO:0007669"/>
    <property type="project" value="TreeGrafter"/>
</dbReference>
<evidence type="ECO:0000313" key="4">
    <source>
        <dbReference type="Proteomes" id="UP000075885"/>
    </source>
</evidence>
<proteinExistence type="predicted"/>
<feature type="compositionally biased region" description="Acidic residues" evidence="1">
    <location>
        <begin position="349"/>
        <end position="367"/>
    </location>
</feature>
<accession>A0A182PTT5</accession>
<dbReference type="GO" id="GO:0016298">
    <property type="term" value="F:lipase activity"/>
    <property type="evidence" value="ECO:0007669"/>
    <property type="project" value="InterPro"/>
</dbReference>
<dbReference type="EnsemblMetazoa" id="AEPI010371-RA">
    <property type="protein sequence ID" value="AEPI010371-PA"/>
    <property type="gene ID" value="AEPI010371"/>
</dbReference>
<dbReference type="GO" id="GO:0016042">
    <property type="term" value="P:lipid catabolic process"/>
    <property type="evidence" value="ECO:0007669"/>
    <property type="project" value="TreeGrafter"/>
</dbReference>
<protein>
    <recommendedName>
        <fullName evidence="5">Lipase domain-containing protein</fullName>
    </recommendedName>
</protein>
<dbReference type="SUPFAM" id="SSF53474">
    <property type="entry name" value="alpha/beta-Hydrolases"/>
    <property type="match status" value="1"/>
</dbReference>
<keyword evidence="4" id="KW-1185">Reference proteome</keyword>
<dbReference type="GO" id="GO:0005615">
    <property type="term" value="C:extracellular space"/>
    <property type="evidence" value="ECO:0007669"/>
    <property type="project" value="TreeGrafter"/>
</dbReference>
<evidence type="ECO:0008006" key="5">
    <source>
        <dbReference type="Google" id="ProtNLM"/>
    </source>
</evidence>
<name>A0A182PTT5_9DIPT</name>
<feature type="chain" id="PRO_5008131893" description="Lipase domain-containing protein" evidence="2">
    <location>
        <begin position="32"/>
        <end position="367"/>
    </location>
</feature>
<feature type="region of interest" description="Disordered" evidence="1">
    <location>
        <begin position="343"/>
        <end position="367"/>
    </location>
</feature>
<dbReference type="Proteomes" id="UP000075885">
    <property type="component" value="Unassembled WGS sequence"/>
</dbReference>
<sequence length="367" mass="41066">MFVRQCAERLLLPVAVGLLLVLVQQTDPVSADRYQDNIFFNYYNSSGDLVHIFNLAENNTYEYDKDCRPGSKYAVVVFGWKIDCEKYFVKDLIGNLTKHRGGCVMCMNYDRFAQLPTYARLRRNFKDIHGVLKQKLEFLEQEGFSPDDAYLYGFSFGAQLVLAAAKDYGTRKIKEIDLCDIVGTGFDTSDVNAPNHRTAAKNVQCIHTSRNYGTRHRTSCHQDWIMGDCGINQLAAPLSPWGSHGVCTLLYNSAFEHDFLARAKPANCTGESEVRSWPDGFKMGYSEQRKTTVRGQLYAPTFAVFPFNVNVTASSNATTDSSATAPALGTNDIEQFPGFEFRSASNDDYLMDGEEDDDDDDAGSGRS</sequence>
<dbReference type="AlphaFoldDB" id="A0A182PTT5"/>
<dbReference type="PANTHER" id="PTHR11610">
    <property type="entry name" value="LIPASE"/>
    <property type="match status" value="1"/>
</dbReference>
<reference evidence="4" key="1">
    <citation type="submission" date="2013-03" db="EMBL/GenBank/DDBJ databases">
        <title>The Genome Sequence of Anopheles epiroticus epiroticus2.</title>
        <authorList>
            <consortium name="The Broad Institute Genomics Platform"/>
            <person name="Neafsey D.E."/>
            <person name="Howell P."/>
            <person name="Walker B."/>
            <person name="Young S.K."/>
            <person name="Zeng Q."/>
            <person name="Gargeya S."/>
            <person name="Fitzgerald M."/>
            <person name="Haas B."/>
            <person name="Abouelleil A."/>
            <person name="Allen A.W."/>
            <person name="Alvarado L."/>
            <person name="Arachchi H.M."/>
            <person name="Berlin A.M."/>
            <person name="Chapman S.B."/>
            <person name="Gainer-Dewar J."/>
            <person name="Goldberg J."/>
            <person name="Griggs A."/>
            <person name="Gujja S."/>
            <person name="Hansen M."/>
            <person name="Howarth C."/>
            <person name="Imamovic A."/>
            <person name="Ireland A."/>
            <person name="Larimer J."/>
            <person name="McCowan C."/>
            <person name="Murphy C."/>
            <person name="Pearson M."/>
            <person name="Poon T.W."/>
            <person name="Priest M."/>
            <person name="Roberts A."/>
            <person name="Saif S."/>
            <person name="Shea T."/>
            <person name="Sisk P."/>
            <person name="Sykes S."/>
            <person name="Wortman J."/>
            <person name="Nusbaum C."/>
            <person name="Birren B."/>
        </authorList>
    </citation>
    <scope>NUCLEOTIDE SEQUENCE [LARGE SCALE GENOMIC DNA]</scope>
    <source>
        <strain evidence="4">Epiroticus2</strain>
    </source>
</reference>
<organism evidence="3 4">
    <name type="scientific">Anopheles epiroticus</name>
    <dbReference type="NCBI Taxonomy" id="199890"/>
    <lineage>
        <taxon>Eukaryota</taxon>
        <taxon>Metazoa</taxon>
        <taxon>Ecdysozoa</taxon>
        <taxon>Arthropoda</taxon>
        <taxon>Hexapoda</taxon>
        <taxon>Insecta</taxon>
        <taxon>Pterygota</taxon>
        <taxon>Neoptera</taxon>
        <taxon>Endopterygota</taxon>
        <taxon>Diptera</taxon>
        <taxon>Nematocera</taxon>
        <taxon>Culicoidea</taxon>
        <taxon>Culicidae</taxon>
        <taxon>Anophelinae</taxon>
        <taxon>Anopheles</taxon>
    </lineage>
</organism>
<reference evidence="3" key="2">
    <citation type="submission" date="2020-05" db="UniProtKB">
        <authorList>
            <consortium name="EnsemblMetazoa"/>
        </authorList>
    </citation>
    <scope>IDENTIFICATION</scope>
    <source>
        <strain evidence="3">Epiroticus2</strain>
    </source>
</reference>
<keyword evidence="2" id="KW-0732">Signal</keyword>
<feature type="signal peptide" evidence="2">
    <location>
        <begin position="1"/>
        <end position="31"/>
    </location>
</feature>
<dbReference type="PANTHER" id="PTHR11610:SF104">
    <property type="entry name" value="AGAP010328-PA"/>
    <property type="match status" value="1"/>
</dbReference>
<dbReference type="InterPro" id="IPR029058">
    <property type="entry name" value="AB_hydrolase_fold"/>
</dbReference>